<dbReference type="Gene3D" id="3.40.50.300">
    <property type="entry name" value="P-loop containing nucleotide triphosphate hydrolases"/>
    <property type="match status" value="1"/>
</dbReference>
<keyword evidence="2" id="KW-1185">Reference proteome</keyword>
<evidence type="ECO:0000313" key="1">
    <source>
        <dbReference type="EMBL" id="KAJ4332249.1"/>
    </source>
</evidence>
<organism evidence="1 2">
    <name type="scientific">Didymella glomerata</name>
    <dbReference type="NCBI Taxonomy" id="749621"/>
    <lineage>
        <taxon>Eukaryota</taxon>
        <taxon>Fungi</taxon>
        <taxon>Dikarya</taxon>
        <taxon>Ascomycota</taxon>
        <taxon>Pezizomycotina</taxon>
        <taxon>Dothideomycetes</taxon>
        <taxon>Pleosporomycetidae</taxon>
        <taxon>Pleosporales</taxon>
        <taxon>Pleosporineae</taxon>
        <taxon>Didymellaceae</taxon>
        <taxon>Didymella</taxon>
    </lineage>
</organism>
<gene>
    <name evidence="1" type="primary">DPH1_1</name>
    <name evidence="1" type="ORF">N0V87_008552</name>
</gene>
<dbReference type="EMBL" id="JAPEUV010000124">
    <property type="protein sequence ID" value="KAJ4332249.1"/>
    <property type="molecule type" value="Genomic_DNA"/>
</dbReference>
<dbReference type="SUPFAM" id="SSF52540">
    <property type="entry name" value="P-loop containing nucleoside triphosphate hydrolases"/>
    <property type="match status" value="1"/>
</dbReference>
<keyword evidence="1" id="KW-0808">Transferase</keyword>
<dbReference type="OrthoDB" id="442176at2759"/>
<dbReference type="InterPro" id="IPR027417">
    <property type="entry name" value="P-loop_NTPase"/>
</dbReference>
<dbReference type="EC" id="2.5.1.108" evidence="1"/>
<protein>
    <submittedName>
        <fullName evidence="1">Diphthamide biosynthesis protein 1</fullName>
        <ecNumber evidence="1">2.5.1.108</ecNumber>
    </submittedName>
</protein>
<sequence>MSKRYNLDHFSLGDELRSLVSEEPSGHAARIKTLFLDYELETFRNNLHAGTLGPVHLTPRYVQERVFATACDPENVRMLIDGFPRDAQRWTPFVEFAEPYWMPSRKSLLIVLGVEEEVARERFVRRGRPGDVFHRRFREHTEMITETVEAMEKDGLTTCRLGKESENLQAVVESLAQLLE</sequence>
<reference evidence="1" key="1">
    <citation type="submission" date="2022-10" db="EMBL/GenBank/DDBJ databases">
        <title>Tapping the CABI collections for fungal endophytes: first genome assemblies for Collariella, Neodidymelliopsis, Ascochyta clinopodiicola, Didymella pomorum, Didymosphaeria variabile, Neocosmospora piperis and Neocucurbitaria cava.</title>
        <authorList>
            <person name="Hill R."/>
        </authorList>
    </citation>
    <scope>NUCLEOTIDE SEQUENCE</scope>
    <source>
        <strain evidence="1">IMI 360193</strain>
    </source>
</reference>
<proteinExistence type="predicted"/>
<name>A0A9W9BWI8_9PLEO</name>
<comment type="caution">
    <text evidence="1">The sequence shown here is derived from an EMBL/GenBank/DDBJ whole genome shotgun (WGS) entry which is preliminary data.</text>
</comment>
<dbReference type="AlphaFoldDB" id="A0A9W9BWI8"/>
<evidence type="ECO:0000313" key="2">
    <source>
        <dbReference type="Proteomes" id="UP001140562"/>
    </source>
</evidence>
<dbReference type="Proteomes" id="UP001140562">
    <property type="component" value="Unassembled WGS sequence"/>
</dbReference>
<accession>A0A9W9BWI8</accession>
<dbReference type="GO" id="GO:0090560">
    <property type="term" value="F:2-(3-amino-3-carboxypropyl)histidine synthase activity"/>
    <property type="evidence" value="ECO:0007669"/>
    <property type="project" value="UniProtKB-EC"/>
</dbReference>